<name>A0A3S0ZVV4_CHLFR</name>
<dbReference type="Gene3D" id="3.40.50.150">
    <property type="entry name" value="Vaccinia Virus protein VP39"/>
    <property type="match status" value="1"/>
</dbReference>
<dbReference type="PANTHER" id="PTHR43397">
    <property type="entry name" value="ERGOTHIONEINE BIOSYNTHESIS PROTEIN 1"/>
    <property type="match status" value="1"/>
</dbReference>
<dbReference type="STRING" id="211165.GCA_000317285_01167"/>
<evidence type="ECO:0000256" key="1">
    <source>
        <dbReference type="ARBA" id="ARBA00022603"/>
    </source>
</evidence>
<dbReference type="PANTHER" id="PTHR43397:SF1">
    <property type="entry name" value="ERGOTHIONEINE BIOSYNTHESIS PROTEIN 1"/>
    <property type="match status" value="1"/>
</dbReference>
<sequence length="380" mass="44326">MGQYFFGFGKVCEQFIFHLYKSQRKRTMARYNSNSHLYLDIPTLNNRIAKPISEFYSVFSKEEVLEIIHALETRREIPLKYSYKGRGAKIWNDFYLKYAIPKWYRTSNVEIDLLNQNFTFIVDKFKNCQKIDIVDVGAGNLYPVKQFISQLNQIGLINKYIALDISEELLNISNANFRKWFPKLKFASALLDIENNCIHPSLLENQTQVKSESPAKIILHLGVTMGNHHNRIKVLTNFRNSMERNDFLVFTNEIGSNAQWDGRARGGCKYHAEQVYKWIKNKTGIKSEDCQLLRKYDSETDSIVANMKILSDYTINFNFGTINKDIEISAGEEITIWRHHKYEMPELMQEIAKAGLELVHYSTNKYLSHAMVICQMASNY</sequence>
<proteinExistence type="predicted"/>
<dbReference type="InterPro" id="IPR019257">
    <property type="entry name" value="MeTrfase_dom"/>
</dbReference>
<evidence type="ECO:0000256" key="2">
    <source>
        <dbReference type="ARBA" id="ARBA00022679"/>
    </source>
</evidence>
<dbReference type="Pfam" id="PF10017">
    <property type="entry name" value="Methyltransf_33"/>
    <property type="match status" value="1"/>
</dbReference>
<dbReference type="InterPro" id="IPR029063">
    <property type="entry name" value="SAM-dependent_MTases_sf"/>
</dbReference>
<dbReference type="GO" id="GO:0032259">
    <property type="term" value="P:methylation"/>
    <property type="evidence" value="ECO:0007669"/>
    <property type="project" value="UniProtKB-KW"/>
</dbReference>
<keyword evidence="2" id="KW-0808">Transferase</keyword>
<dbReference type="PIRSF" id="PIRSF018005">
    <property type="entry name" value="UCP018005"/>
    <property type="match status" value="1"/>
</dbReference>
<protein>
    <recommendedName>
        <fullName evidence="3">Histidine-specific methyltransferase SAM-dependent domain-containing protein</fullName>
    </recommendedName>
</protein>
<dbReference type="InterPro" id="IPR051128">
    <property type="entry name" value="EgtD_Methyltrsf_superfamily"/>
</dbReference>
<dbReference type="InterPro" id="IPR017804">
    <property type="entry name" value="MeTrfase_EgtD-like"/>
</dbReference>
<dbReference type="EMBL" id="RSCJ01000035">
    <property type="protein sequence ID" value="RUR73482.1"/>
    <property type="molecule type" value="Genomic_DNA"/>
</dbReference>
<feature type="domain" description="Histidine-specific methyltransferase SAM-dependent" evidence="3">
    <location>
        <begin position="66"/>
        <end position="373"/>
    </location>
</feature>
<dbReference type="SUPFAM" id="SSF53335">
    <property type="entry name" value="S-adenosyl-L-methionine-dependent methyltransferases"/>
    <property type="match status" value="1"/>
</dbReference>
<dbReference type="Proteomes" id="UP000268857">
    <property type="component" value="Unassembled WGS sequence"/>
</dbReference>
<dbReference type="GO" id="GO:0008168">
    <property type="term" value="F:methyltransferase activity"/>
    <property type="evidence" value="ECO:0007669"/>
    <property type="project" value="UniProtKB-KW"/>
</dbReference>
<reference evidence="4 5" key="1">
    <citation type="journal article" date="2019" name="Genome Biol. Evol.">
        <title>Day and night: Metabolic profiles and evolutionary relationships of six axenic non-marine cyanobacteria.</title>
        <authorList>
            <person name="Will S.E."/>
            <person name="Henke P."/>
            <person name="Boedeker C."/>
            <person name="Huang S."/>
            <person name="Brinkmann H."/>
            <person name="Rohde M."/>
            <person name="Jarek M."/>
            <person name="Friedl T."/>
            <person name="Seufert S."/>
            <person name="Schumacher M."/>
            <person name="Overmann J."/>
            <person name="Neumann-Schaal M."/>
            <person name="Petersen J."/>
        </authorList>
    </citation>
    <scope>NUCLEOTIDE SEQUENCE [LARGE SCALE GENOMIC DNA]</scope>
    <source>
        <strain evidence="4 5">PCC 6912</strain>
    </source>
</reference>
<organism evidence="4 5">
    <name type="scientific">Chlorogloeopsis fritschii PCC 6912</name>
    <dbReference type="NCBI Taxonomy" id="211165"/>
    <lineage>
        <taxon>Bacteria</taxon>
        <taxon>Bacillati</taxon>
        <taxon>Cyanobacteriota</taxon>
        <taxon>Cyanophyceae</taxon>
        <taxon>Nostocales</taxon>
        <taxon>Chlorogloeopsidaceae</taxon>
        <taxon>Chlorogloeopsis</taxon>
    </lineage>
</organism>
<evidence type="ECO:0000259" key="3">
    <source>
        <dbReference type="Pfam" id="PF10017"/>
    </source>
</evidence>
<comment type="caution">
    <text evidence="4">The sequence shown here is derived from an EMBL/GenBank/DDBJ whole genome shotgun (WGS) entry which is preliminary data.</text>
</comment>
<keyword evidence="1" id="KW-0489">Methyltransferase</keyword>
<gene>
    <name evidence="4" type="ORF">PCC6912_56530</name>
</gene>
<keyword evidence="5" id="KW-1185">Reference proteome</keyword>
<evidence type="ECO:0000313" key="4">
    <source>
        <dbReference type="EMBL" id="RUR73482.1"/>
    </source>
</evidence>
<evidence type="ECO:0000313" key="5">
    <source>
        <dbReference type="Proteomes" id="UP000268857"/>
    </source>
</evidence>
<accession>A0A3S0ZVV4</accession>
<dbReference type="AlphaFoldDB" id="A0A3S0ZVV4"/>